<feature type="chain" id="PRO_5032932580" evidence="2">
    <location>
        <begin position="24"/>
        <end position="458"/>
    </location>
</feature>
<feature type="signal peptide" evidence="2">
    <location>
        <begin position="1"/>
        <end position="23"/>
    </location>
</feature>
<evidence type="ECO:0000313" key="3">
    <source>
        <dbReference type="EMBL" id="QPS83244.1"/>
    </source>
</evidence>
<dbReference type="Gene3D" id="2.50.20.10">
    <property type="entry name" value="Lipoprotein localisation LolA/LolB/LppX"/>
    <property type="match status" value="1"/>
</dbReference>
<gene>
    <name evidence="3" type="ORF">I6G47_09315</name>
</gene>
<feature type="region of interest" description="Disordered" evidence="1">
    <location>
        <begin position="34"/>
        <end position="55"/>
    </location>
</feature>
<dbReference type="GeneID" id="83663252"/>
<dbReference type="EMBL" id="CP065748">
    <property type="protein sequence ID" value="QPS83244.1"/>
    <property type="molecule type" value="Genomic_DNA"/>
</dbReference>
<dbReference type="Proteomes" id="UP000595064">
    <property type="component" value="Chromosome"/>
</dbReference>
<dbReference type="KEGG" id="dla:I6G47_09315"/>
<protein>
    <submittedName>
        <fullName evidence="3">DUF1329 domain-containing protein</fullName>
    </submittedName>
</protein>
<keyword evidence="2" id="KW-0732">Signal</keyword>
<reference evidence="3 4" key="1">
    <citation type="submission" date="2020-12" db="EMBL/GenBank/DDBJ databases">
        <title>FDA dAtabase for Regulatory Grade micrObial Sequences (FDA-ARGOS): Supporting development and validation of Infectious Disease Dx tests.</title>
        <authorList>
            <person name="Sproer C."/>
            <person name="Gronow S."/>
            <person name="Severitt S."/>
            <person name="Schroder I."/>
            <person name="Tallon L."/>
            <person name="Sadzewicz L."/>
            <person name="Zhao X."/>
            <person name="Boylan J."/>
            <person name="Ott S."/>
            <person name="Bowen H."/>
            <person name="Vavikolanu K."/>
            <person name="Mehta A."/>
            <person name="Aluvathingal J."/>
            <person name="Nadendla S."/>
            <person name="Lowell S."/>
            <person name="Myers T."/>
            <person name="Yan Y."/>
            <person name="Sichtig H."/>
        </authorList>
    </citation>
    <scope>NUCLEOTIDE SEQUENCE [LARGE SCALE GENOMIC DNA]</scope>
    <source>
        <strain evidence="3 4">FDAARGOS_890</strain>
    </source>
</reference>
<dbReference type="InterPro" id="IPR010752">
    <property type="entry name" value="DUF1329"/>
</dbReference>
<sequence>MNPMNCHRAVAIAAAMSMSFAYADDAGKLGTTLSPSGAEKSASADGAVPVWSQPEPQGAGWTFGKRRIEFFKYKDDKPLYAIDAGNVDKYADKLAPGQVELIKSTKGFRMDVYPSRRTCGTPDFVAENTRKNVGFARMASDGVSLEEAHVPGFPFPMPGNGAEAMWNMKLRYRGLASGMRNSQTIVSPRKGSDEWIKAANDITVFVPWGVKGSTLFSKVDRMEAAVYFAYNAPAALAGQAAVVTTIAGKPQEAHYYFPGQRRVRRMPTYSYDSPQIGMDNQVTVDESYVYSGPMDRFDWKLVGKKELIVPYNALGIFDFTAKADDVLLRDAPAPAVRRYETHRVWIVEATVKQGVRHLAPKRTFYLDEDSWAPLLAVDQDAQGKVWKVREGYAMPVYETGTCDVAAYSQYNLADQRYFLDYTSLGAGSDIQYYTEAAGNPRLKRDFYTSDNLRAISER</sequence>
<dbReference type="RefSeq" id="WP_016445430.1">
    <property type="nucleotide sequence ID" value="NZ_AP025556.1"/>
</dbReference>
<dbReference type="AlphaFoldDB" id="A0A7T2YWB4"/>
<organism evidence="3 4">
    <name type="scientific">Delftia lacustris</name>
    <dbReference type="NCBI Taxonomy" id="558537"/>
    <lineage>
        <taxon>Bacteria</taxon>
        <taxon>Pseudomonadati</taxon>
        <taxon>Pseudomonadota</taxon>
        <taxon>Betaproteobacteria</taxon>
        <taxon>Burkholderiales</taxon>
        <taxon>Comamonadaceae</taxon>
        <taxon>Delftia</taxon>
    </lineage>
</organism>
<name>A0A7T2YWB4_9BURK</name>
<dbReference type="Pfam" id="PF07044">
    <property type="entry name" value="DUF1329"/>
    <property type="match status" value="1"/>
</dbReference>
<evidence type="ECO:0000313" key="4">
    <source>
        <dbReference type="Proteomes" id="UP000595064"/>
    </source>
</evidence>
<proteinExistence type="predicted"/>
<evidence type="ECO:0000256" key="1">
    <source>
        <dbReference type="SAM" id="MobiDB-lite"/>
    </source>
</evidence>
<evidence type="ECO:0000256" key="2">
    <source>
        <dbReference type="SAM" id="SignalP"/>
    </source>
</evidence>
<keyword evidence="4" id="KW-1185">Reference proteome</keyword>
<accession>A0A7T2YWB4</accession>